<protein>
    <submittedName>
        <fullName evidence="8">Peptidase M24</fullName>
    </submittedName>
</protein>
<accession>A0A165LI69</accession>
<dbReference type="PANTHER" id="PTHR46112">
    <property type="entry name" value="AMINOPEPTIDASE"/>
    <property type="match status" value="1"/>
</dbReference>
<keyword evidence="4" id="KW-0482">Metalloprotease</keyword>
<gene>
    <name evidence="8" type="ORF">A3K90_07620</name>
</gene>
<reference evidence="8 9" key="1">
    <citation type="submission" date="2016-03" db="EMBL/GenBank/DDBJ databases">
        <title>Speciation and ecological success in dimly lit waters: horizontal gene transfer in a green sulfur bacteria bloom unveiled by metagenomic assembly.</title>
        <authorList>
            <person name="Llorens-Mares T."/>
            <person name="Liu Z."/>
            <person name="Allen L.Z."/>
            <person name="Rusch D.B."/>
            <person name="Craig M.T."/>
            <person name="Dupont C.L."/>
            <person name="Bryant D.A."/>
            <person name="Casamayor E.O."/>
        </authorList>
    </citation>
    <scope>NUCLEOTIDE SEQUENCE [LARGE SCALE GENOMIC DNA]</scope>
    <source>
        <strain evidence="8">CIII</strain>
    </source>
</reference>
<keyword evidence="2 5" id="KW-0479">Metal-binding</keyword>
<dbReference type="InterPro" id="IPR036005">
    <property type="entry name" value="Creatinase/aminopeptidase-like"/>
</dbReference>
<dbReference type="Proteomes" id="UP000076481">
    <property type="component" value="Unassembled WGS sequence"/>
</dbReference>
<evidence type="ECO:0000313" key="9">
    <source>
        <dbReference type="Proteomes" id="UP000076481"/>
    </source>
</evidence>
<name>A0A165LI69_PELLU</name>
<dbReference type="InterPro" id="IPR000587">
    <property type="entry name" value="Creatinase_N"/>
</dbReference>
<dbReference type="Gene3D" id="3.90.230.10">
    <property type="entry name" value="Creatinase/methionine aminopeptidase superfamily"/>
    <property type="match status" value="1"/>
</dbReference>
<keyword evidence="3" id="KW-0378">Hydrolase</keyword>
<evidence type="ECO:0000256" key="1">
    <source>
        <dbReference type="ARBA" id="ARBA00022670"/>
    </source>
</evidence>
<evidence type="ECO:0000256" key="5">
    <source>
        <dbReference type="RuleBase" id="RU000590"/>
    </source>
</evidence>
<comment type="similarity">
    <text evidence="5">Belongs to the peptidase M24B family.</text>
</comment>
<dbReference type="Pfam" id="PF00557">
    <property type="entry name" value="Peptidase_M24"/>
    <property type="match status" value="1"/>
</dbReference>
<dbReference type="EMBL" id="LVWG01000032">
    <property type="protein sequence ID" value="KZK74077.1"/>
    <property type="molecule type" value="Genomic_DNA"/>
</dbReference>
<evidence type="ECO:0000313" key="8">
    <source>
        <dbReference type="EMBL" id="KZK74077.1"/>
    </source>
</evidence>
<dbReference type="Gene3D" id="3.40.350.10">
    <property type="entry name" value="Creatinase/prolidase N-terminal domain"/>
    <property type="match status" value="1"/>
</dbReference>
<sequence>MGMSGIEDYRKASLATVRSAMEERELAGFIITDLSTIRWLTGFSGSSARVLVTPTVCRLFTDFRYAEQARGEVAVAETVVVSESVASELASGRHPLRGLEPVALQSDSIGWLEATRFIDTLSGCCRLQPVAGFFNDFRMVKNPFELSLMQDAADISGKVLDAVVPMLSERVSECDIATEISCLHRKHGGEKDSFDPIVAGGVRSAMPHAHPTGERFREGMLVVIDMGCMAGGYASDQTRTIGLGRVPDEARRVYEIVREAQELGIRSARCGMKARELDAVVRSFIAGHGYGEAFGHGLGHGIGLEVHEEPRISLKGEAVLREGMVFTIEPGIYLEGRFGVRIEDTVVMEADGARPLQRFTKELIEL</sequence>
<evidence type="ECO:0000256" key="2">
    <source>
        <dbReference type="ARBA" id="ARBA00022723"/>
    </source>
</evidence>
<evidence type="ECO:0000259" key="6">
    <source>
        <dbReference type="Pfam" id="PF00557"/>
    </source>
</evidence>
<dbReference type="InterPro" id="IPR050659">
    <property type="entry name" value="Peptidase_M24B"/>
</dbReference>
<dbReference type="AlphaFoldDB" id="A0A165LI69"/>
<dbReference type="InterPro" id="IPR029149">
    <property type="entry name" value="Creatin/AminoP/Spt16_N"/>
</dbReference>
<proteinExistence type="inferred from homology"/>
<evidence type="ECO:0000256" key="3">
    <source>
        <dbReference type="ARBA" id="ARBA00022801"/>
    </source>
</evidence>
<evidence type="ECO:0000256" key="4">
    <source>
        <dbReference type="ARBA" id="ARBA00023049"/>
    </source>
</evidence>
<dbReference type="RefSeq" id="WP_303681901.1">
    <property type="nucleotide sequence ID" value="NZ_LVWG01000032.1"/>
</dbReference>
<dbReference type="InterPro" id="IPR000994">
    <property type="entry name" value="Pept_M24"/>
</dbReference>
<keyword evidence="1" id="KW-0645">Protease</keyword>
<dbReference type="SUPFAM" id="SSF55920">
    <property type="entry name" value="Creatinase/aminopeptidase"/>
    <property type="match status" value="1"/>
</dbReference>
<dbReference type="GO" id="GO:0006508">
    <property type="term" value="P:proteolysis"/>
    <property type="evidence" value="ECO:0007669"/>
    <property type="project" value="UniProtKB-KW"/>
</dbReference>
<dbReference type="GO" id="GO:0008237">
    <property type="term" value="F:metallopeptidase activity"/>
    <property type="evidence" value="ECO:0007669"/>
    <property type="project" value="UniProtKB-KW"/>
</dbReference>
<evidence type="ECO:0000259" key="7">
    <source>
        <dbReference type="Pfam" id="PF01321"/>
    </source>
</evidence>
<dbReference type="Pfam" id="PF01321">
    <property type="entry name" value="Creatinase_N"/>
    <property type="match status" value="1"/>
</dbReference>
<dbReference type="InterPro" id="IPR001131">
    <property type="entry name" value="Peptidase_M24B_aminopep-P_CS"/>
</dbReference>
<dbReference type="PANTHER" id="PTHR46112:SF3">
    <property type="entry name" value="AMINOPEPTIDASE YPDF"/>
    <property type="match status" value="1"/>
</dbReference>
<dbReference type="GO" id="GO:0046872">
    <property type="term" value="F:metal ion binding"/>
    <property type="evidence" value="ECO:0007669"/>
    <property type="project" value="UniProtKB-KW"/>
</dbReference>
<feature type="domain" description="Peptidase M24" evidence="6">
    <location>
        <begin position="148"/>
        <end position="349"/>
    </location>
</feature>
<organism evidence="8 9">
    <name type="scientific">Pelodictyon luteolum</name>
    <dbReference type="NCBI Taxonomy" id="1100"/>
    <lineage>
        <taxon>Bacteria</taxon>
        <taxon>Pseudomonadati</taxon>
        <taxon>Chlorobiota</taxon>
        <taxon>Chlorobiia</taxon>
        <taxon>Chlorobiales</taxon>
        <taxon>Chlorobiaceae</taxon>
        <taxon>Chlorobium/Pelodictyon group</taxon>
        <taxon>Pelodictyon</taxon>
    </lineage>
</organism>
<dbReference type="PROSITE" id="PS00491">
    <property type="entry name" value="PROLINE_PEPTIDASE"/>
    <property type="match status" value="1"/>
</dbReference>
<comment type="caution">
    <text evidence="8">The sequence shown here is derived from an EMBL/GenBank/DDBJ whole genome shotgun (WGS) entry which is preliminary data.</text>
</comment>
<dbReference type="SUPFAM" id="SSF53092">
    <property type="entry name" value="Creatinase/prolidase N-terminal domain"/>
    <property type="match status" value="1"/>
</dbReference>
<feature type="domain" description="Creatinase N-terminal" evidence="7">
    <location>
        <begin position="15"/>
        <end position="140"/>
    </location>
</feature>